<dbReference type="PANTHER" id="PTHR11846:SF0">
    <property type="entry name" value="ADENYLOSUCCINATE SYNTHETASE"/>
    <property type="match status" value="1"/>
</dbReference>
<dbReference type="InterPro" id="IPR042110">
    <property type="entry name" value="Adenylosuccinate_synth_dom2"/>
</dbReference>
<dbReference type="HAMAP" id="MF_00011">
    <property type="entry name" value="Adenylosucc_synth"/>
    <property type="match status" value="1"/>
</dbReference>
<feature type="active site" description="Proton donor" evidence="8">
    <location>
        <position position="40"/>
    </location>
</feature>
<dbReference type="InterPro" id="IPR027417">
    <property type="entry name" value="P-loop_NTPase"/>
</dbReference>
<reference evidence="12" key="1">
    <citation type="submission" date="2016-07" db="EMBL/GenBank/DDBJ databases">
        <authorList>
            <person name="Florea S."/>
            <person name="Webb J.S."/>
            <person name="Jaromczyk J."/>
            <person name="Schardl C.L."/>
        </authorList>
    </citation>
    <scope>NUCLEOTIDE SEQUENCE [LARGE SCALE GENOMIC DNA]</scope>
    <source>
        <strain evidence="12">MIT 01-6242</strain>
    </source>
</reference>
<dbReference type="GO" id="GO:0044208">
    <property type="term" value="P:'de novo' AMP biosynthetic process"/>
    <property type="evidence" value="ECO:0007669"/>
    <property type="project" value="UniProtKB-UniRule"/>
</dbReference>
<comment type="subcellular location">
    <subcellularLocation>
        <location evidence="8">Cytoplasm</location>
    </subcellularLocation>
</comment>
<comment type="similarity">
    <text evidence="8 10">Belongs to the adenylosuccinate synthetase family.</text>
</comment>
<keyword evidence="4 8" id="KW-0547">Nucleotide-binding</keyword>
<dbReference type="STRING" id="222136.BBW65_01755"/>
<dbReference type="InterPro" id="IPR018220">
    <property type="entry name" value="Adenylosuccin_syn_GTP-bd"/>
</dbReference>
<dbReference type="CDD" id="cd03108">
    <property type="entry name" value="AdSS"/>
    <property type="match status" value="1"/>
</dbReference>
<comment type="pathway">
    <text evidence="8 10">Purine metabolism; AMP biosynthesis via de novo pathway; AMP from IMP: step 1/2.</text>
</comment>
<dbReference type="KEGG" id="het:BBW65_01755"/>
<feature type="binding site" description="in other chain" evidence="8">
    <location>
        <begin position="37"/>
        <end position="40"/>
    </location>
    <ligand>
        <name>IMP</name>
        <dbReference type="ChEBI" id="CHEBI:58053"/>
        <note>ligand shared between dimeric partners</note>
    </ligand>
</feature>
<dbReference type="PROSITE" id="PS00513">
    <property type="entry name" value="ADENYLOSUCCIN_SYN_2"/>
    <property type="match status" value="1"/>
</dbReference>
<dbReference type="InterPro" id="IPR001114">
    <property type="entry name" value="Adenylosuccinate_synthetase"/>
</dbReference>
<dbReference type="GO" id="GO:0004019">
    <property type="term" value="F:adenylosuccinate synthase activity"/>
    <property type="evidence" value="ECO:0007669"/>
    <property type="project" value="UniProtKB-UniRule"/>
</dbReference>
<dbReference type="OrthoDB" id="9807553at2"/>
<dbReference type="EMBL" id="CP016503">
    <property type="protein sequence ID" value="ANV97606.1"/>
    <property type="molecule type" value="Genomic_DNA"/>
</dbReference>
<dbReference type="InterPro" id="IPR042111">
    <property type="entry name" value="Adenylosuccinate_synth_dom3"/>
</dbReference>
<dbReference type="FunFam" id="1.10.300.10:FF:000001">
    <property type="entry name" value="Adenylosuccinate synthetase"/>
    <property type="match status" value="1"/>
</dbReference>
<dbReference type="GO" id="GO:0000287">
    <property type="term" value="F:magnesium ion binding"/>
    <property type="evidence" value="ECO:0007669"/>
    <property type="project" value="UniProtKB-UniRule"/>
</dbReference>
<dbReference type="InterPro" id="IPR033128">
    <property type="entry name" value="Adenylosuccin_syn_Lys_AS"/>
</dbReference>
<feature type="binding site" evidence="8">
    <location>
        <begin position="39"/>
        <end position="41"/>
    </location>
    <ligand>
        <name>GTP</name>
        <dbReference type="ChEBI" id="CHEBI:37565"/>
    </ligand>
</feature>
<feature type="active site" evidence="9">
    <location>
        <position position="137"/>
    </location>
</feature>
<dbReference type="NCBIfam" id="TIGR00184">
    <property type="entry name" value="purA"/>
    <property type="match status" value="1"/>
</dbReference>
<feature type="binding site" description="in other chain" evidence="8">
    <location>
        <begin position="12"/>
        <end position="15"/>
    </location>
    <ligand>
        <name>IMP</name>
        <dbReference type="ChEBI" id="CHEBI:58053"/>
        <note>ligand shared between dimeric partners</note>
    </ligand>
</feature>
<feature type="binding site" evidence="8">
    <location>
        <position position="140"/>
    </location>
    <ligand>
        <name>IMP</name>
        <dbReference type="ChEBI" id="CHEBI:58053"/>
        <note>ligand shared between dimeric partners</note>
    </ligand>
</feature>
<dbReference type="PANTHER" id="PTHR11846">
    <property type="entry name" value="ADENYLOSUCCINATE SYNTHETASE"/>
    <property type="match status" value="1"/>
</dbReference>
<feature type="binding site" description="in other chain" evidence="8">
    <location>
        <position position="220"/>
    </location>
    <ligand>
        <name>IMP</name>
        <dbReference type="ChEBI" id="CHEBI:58053"/>
        <note>ligand shared between dimeric partners</note>
    </ligand>
</feature>
<keyword evidence="5 8" id="KW-0658">Purine biosynthesis</keyword>
<dbReference type="SMART" id="SM00788">
    <property type="entry name" value="Adenylsucc_synt"/>
    <property type="match status" value="1"/>
</dbReference>
<feature type="binding site" evidence="8">
    <location>
        <position position="12"/>
    </location>
    <ligand>
        <name>Mg(2+)</name>
        <dbReference type="ChEBI" id="CHEBI:18420"/>
    </ligand>
</feature>
<feature type="binding site" description="in other chain" evidence="8">
    <location>
        <position position="126"/>
    </location>
    <ligand>
        <name>IMP</name>
        <dbReference type="ChEBI" id="CHEBI:58053"/>
        <note>ligand shared between dimeric partners</note>
    </ligand>
</feature>
<keyword evidence="2 8" id="KW-0436">Ligase</keyword>
<keyword evidence="7 8" id="KW-0342">GTP-binding</keyword>
<organism evidence="11 12">
    <name type="scientific">Helicobacter enhydrae</name>
    <dbReference type="NCBI Taxonomy" id="222136"/>
    <lineage>
        <taxon>Bacteria</taxon>
        <taxon>Pseudomonadati</taxon>
        <taxon>Campylobacterota</taxon>
        <taxon>Epsilonproteobacteria</taxon>
        <taxon>Campylobacterales</taxon>
        <taxon>Helicobacteraceae</taxon>
        <taxon>Helicobacter</taxon>
    </lineage>
</organism>
<feature type="binding site" evidence="8">
    <location>
        <begin position="295"/>
        <end position="301"/>
    </location>
    <ligand>
        <name>substrate</name>
    </ligand>
</feature>
<accession>A0A1B1U4C8</accession>
<dbReference type="RefSeq" id="WP_066338886.1">
    <property type="nucleotide sequence ID" value="NZ_CP016503.1"/>
</dbReference>
<comment type="catalytic activity">
    <reaction evidence="8 10">
        <text>IMP + L-aspartate + GTP = N(6)-(1,2-dicarboxyethyl)-AMP + GDP + phosphate + 2 H(+)</text>
        <dbReference type="Rhea" id="RHEA:15753"/>
        <dbReference type="ChEBI" id="CHEBI:15378"/>
        <dbReference type="ChEBI" id="CHEBI:29991"/>
        <dbReference type="ChEBI" id="CHEBI:37565"/>
        <dbReference type="ChEBI" id="CHEBI:43474"/>
        <dbReference type="ChEBI" id="CHEBI:57567"/>
        <dbReference type="ChEBI" id="CHEBI:58053"/>
        <dbReference type="ChEBI" id="CHEBI:58189"/>
        <dbReference type="EC" id="6.3.4.4"/>
    </reaction>
</comment>
<dbReference type="PROSITE" id="PS01266">
    <property type="entry name" value="ADENYLOSUCCIN_SYN_1"/>
    <property type="match status" value="1"/>
</dbReference>
<dbReference type="InterPro" id="IPR042109">
    <property type="entry name" value="Adenylosuccinate_synth_dom1"/>
</dbReference>
<proteinExistence type="inferred from homology"/>
<comment type="function">
    <text evidence="8">Plays an important role in the de novo pathway of purine nucleotide biosynthesis. Catalyzes the first committed step in the biosynthesis of AMP from IMP.</text>
</comment>
<dbReference type="AlphaFoldDB" id="A0A1B1U4C8"/>
<dbReference type="Proteomes" id="UP000092884">
    <property type="component" value="Chromosome"/>
</dbReference>
<feature type="binding site" evidence="8">
    <location>
        <begin position="11"/>
        <end position="17"/>
    </location>
    <ligand>
        <name>GTP</name>
        <dbReference type="ChEBI" id="CHEBI:37565"/>
    </ligand>
</feature>
<evidence type="ECO:0000256" key="1">
    <source>
        <dbReference type="ARBA" id="ARBA00011738"/>
    </source>
</evidence>
<evidence type="ECO:0000256" key="7">
    <source>
        <dbReference type="ARBA" id="ARBA00023134"/>
    </source>
</evidence>
<evidence type="ECO:0000256" key="4">
    <source>
        <dbReference type="ARBA" id="ARBA00022741"/>
    </source>
</evidence>
<evidence type="ECO:0000256" key="10">
    <source>
        <dbReference type="RuleBase" id="RU000520"/>
    </source>
</evidence>
<protein>
    <recommendedName>
        <fullName evidence="8 10">Adenylosuccinate synthetase</fullName>
        <shortName evidence="8">AMPSase</shortName>
        <shortName evidence="8">AdSS</shortName>
        <ecNumber evidence="8 10">6.3.4.4</ecNumber>
    </recommendedName>
    <alternativeName>
        <fullName evidence="8">IMP--aspartate ligase</fullName>
    </alternativeName>
</protein>
<dbReference type="NCBIfam" id="NF002223">
    <property type="entry name" value="PRK01117.1"/>
    <property type="match status" value="1"/>
</dbReference>
<evidence type="ECO:0000256" key="9">
    <source>
        <dbReference type="PROSITE-ProRule" id="PRU10134"/>
    </source>
</evidence>
<name>A0A1B1U4C8_9HELI</name>
<feature type="binding site" evidence="8">
    <location>
        <position position="39"/>
    </location>
    <ligand>
        <name>Mg(2+)</name>
        <dbReference type="ChEBI" id="CHEBI:18420"/>
    </ligand>
</feature>
<dbReference type="UniPathway" id="UPA00075">
    <property type="reaction ID" value="UER00335"/>
</dbReference>
<dbReference type="GO" id="GO:0046040">
    <property type="term" value="P:IMP metabolic process"/>
    <property type="evidence" value="ECO:0007669"/>
    <property type="project" value="TreeGrafter"/>
</dbReference>
<comment type="cofactor">
    <cofactor evidence="8">
        <name>Mg(2+)</name>
        <dbReference type="ChEBI" id="CHEBI:18420"/>
    </cofactor>
    <text evidence="8">Binds 1 Mg(2+) ion per subunit.</text>
</comment>
<evidence type="ECO:0000256" key="8">
    <source>
        <dbReference type="HAMAP-Rule" id="MF_00011"/>
    </source>
</evidence>
<keyword evidence="12" id="KW-1185">Reference proteome</keyword>
<gene>
    <name evidence="8" type="primary">purA</name>
    <name evidence="11" type="ORF">BBW65_01755</name>
</gene>
<evidence type="ECO:0000256" key="5">
    <source>
        <dbReference type="ARBA" id="ARBA00022755"/>
    </source>
</evidence>
<feature type="binding site" description="in other chain" evidence="8">
    <location>
        <position position="235"/>
    </location>
    <ligand>
        <name>IMP</name>
        <dbReference type="ChEBI" id="CHEBI:58053"/>
        <note>ligand shared between dimeric partners</note>
    </ligand>
</feature>
<keyword evidence="6 8" id="KW-0460">Magnesium</keyword>
<keyword evidence="3 8" id="KW-0479">Metal-binding</keyword>
<dbReference type="GO" id="GO:0005737">
    <property type="term" value="C:cytoplasm"/>
    <property type="evidence" value="ECO:0007669"/>
    <property type="project" value="UniProtKB-SubCell"/>
</dbReference>
<dbReference type="Gene3D" id="3.90.170.10">
    <property type="entry name" value="Adenylosuccinate Synthetase, subunit A, domain 3"/>
    <property type="match status" value="1"/>
</dbReference>
<evidence type="ECO:0000256" key="3">
    <source>
        <dbReference type="ARBA" id="ARBA00022723"/>
    </source>
</evidence>
<evidence type="ECO:0000256" key="2">
    <source>
        <dbReference type="ARBA" id="ARBA00022598"/>
    </source>
</evidence>
<dbReference type="Pfam" id="PF00709">
    <property type="entry name" value="Adenylsucc_synt"/>
    <property type="match status" value="1"/>
</dbReference>
<feature type="binding site" evidence="8">
    <location>
        <begin position="405"/>
        <end position="407"/>
    </location>
    <ligand>
        <name>GTP</name>
        <dbReference type="ChEBI" id="CHEBI:37565"/>
    </ligand>
</feature>
<sequence>MADLVVGLQWGDEGKGKIVDMLAQNYDIVVRYQGGHNAGHTIVVDNRKIALHLLPSGVLYPHCQNIIGNGVVIDLASLSREIANFGKDKLTNRLFISDRAHIILPFHSVLDRLKETRKKDGAIGTTGKGIGPAYADKASRIGVRMGELKDLAKLQDKLTSHLEELNIVLEAFGENSLQIQDIMSELSKYQEEFLPFICDSTRFLWDAQHLGKKILLEGAQGSMLDLDHGTYPFVTSSTTISAGACSGSGINVKEIDAIIGIAKAYCTRVGNGPFPSEESSAIGKEIQQKGGEFGTTTGRERRCGWFDAIAMKTACKLNGCTQVALMKLDVLDGFEEIKVCIGYHYNGEAIDYIPYDYENVTPIYQTFKGWDKTQGIRTYADLPQTAKDYINALEQLIDTKITIISTSPQRLDSILL</sequence>
<dbReference type="Gene3D" id="1.10.300.10">
    <property type="entry name" value="Adenylosuccinate Synthetase, subunit A, domain 2"/>
    <property type="match status" value="1"/>
</dbReference>
<dbReference type="SUPFAM" id="SSF52540">
    <property type="entry name" value="P-loop containing nucleoside triphosphate hydrolases"/>
    <property type="match status" value="1"/>
</dbReference>
<dbReference type="FunFam" id="3.90.170.10:FF:000001">
    <property type="entry name" value="Adenylosuccinate synthetase"/>
    <property type="match status" value="1"/>
</dbReference>
<feature type="binding site" evidence="8">
    <location>
        <begin position="327"/>
        <end position="329"/>
    </location>
    <ligand>
        <name>GTP</name>
        <dbReference type="ChEBI" id="CHEBI:37565"/>
    </ligand>
</feature>
<evidence type="ECO:0000256" key="6">
    <source>
        <dbReference type="ARBA" id="ARBA00022842"/>
    </source>
</evidence>
<feature type="binding site" evidence="8">
    <location>
        <position position="301"/>
    </location>
    <ligand>
        <name>GTP</name>
        <dbReference type="ChEBI" id="CHEBI:37565"/>
    </ligand>
</feature>
<feature type="active site" description="Proton acceptor" evidence="8">
    <location>
        <position position="12"/>
    </location>
</feature>
<evidence type="ECO:0000313" key="11">
    <source>
        <dbReference type="EMBL" id="ANV97606.1"/>
    </source>
</evidence>
<dbReference type="GO" id="GO:0005525">
    <property type="term" value="F:GTP binding"/>
    <property type="evidence" value="ECO:0007669"/>
    <property type="project" value="UniProtKB-UniRule"/>
</dbReference>
<comment type="subunit">
    <text evidence="1 8">Homodimer.</text>
</comment>
<feature type="binding site" description="in other chain" evidence="8">
    <location>
        <position position="299"/>
    </location>
    <ligand>
        <name>IMP</name>
        <dbReference type="ChEBI" id="CHEBI:58053"/>
        <note>ligand shared between dimeric partners</note>
    </ligand>
</feature>
<dbReference type="Gene3D" id="3.40.440.10">
    <property type="entry name" value="Adenylosuccinate Synthetase, subunit A, domain 1"/>
    <property type="match status" value="1"/>
</dbReference>
<keyword evidence="8" id="KW-0963">Cytoplasm</keyword>
<dbReference type="EC" id="6.3.4.4" evidence="8 10"/>
<evidence type="ECO:0000313" key="12">
    <source>
        <dbReference type="Proteomes" id="UP000092884"/>
    </source>
</evidence>